<dbReference type="CDD" id="cd07914">
    <property type="entry name" value="IGPD"/>
    <property type="match status" value="1"/>
</dbReference>
<dbReference type="PROSITE" id="PS00955">
    <property type="entry name" value="IGP_DEHYDRATASE_2"/>
    <property type="match status" value="1"/>
</dbReference>
<dbReference type="GO" id="GO:0005737">
    <property type="term" value="C:cytoplasm"/>
    <property type="evidence" value="ECO:0007669"/>
    <property type="project" value="UniProtKB-SubCell"/>
</dbReference>
<dbReference type="InterPro" id="IPR000807">
    <property type="entry name" value="ImidazoleglycerolP_deHydtase"/>
</dbReference>
<keyword evidence="3 6" id="KW-0028">Amino-acid biosynthesis</keyword>
<dbReference type="InterPro" id="IPR020568">
    <property type="entry name" value="Ribosomal_Su5_D2-typ_SF"/>
</dbReference>
<accession>A0A388TGH5</accession>
<evidence type="ECO:0000256" key="1">
    <source>
        <dbReference type="ARBA" id="ARBA00005047"/>
    </source>
</evidence>
<proteinExistence type="inferred from homology"/>
<dbReference type="PROSITE" id="PS00954">
    <property type="entry name" value="IGP_DEHYDRATASE_1"/>
    <property type="match status" value="1"/>
</dbReference>
<comment type="similarity">
    <text evidence="6 7">Belongs to the imidazoleglycerol-phosphate dehydratase family.</text>
</comment>
<comment type="subcellular location">
    <subcellularLocation>
        <location evidence="6 7">Cytoplasm</location>
    </subcellularLocation>
</comment>
<comment type="caution">
    <text evidence="8">The sequence shown here is derived from an EMBL/GenBank/DDBJ whole genome shotgun (WGS) entry which is preliminary data.</text>
</comment>
<dbReference type="EMBL" id="BGZO01000012">
    <property type="protein sequence ID" value="GBR75966.1"/>
    <property type="molecule type" value="Genomic_DNA"/>
</dbReference>
<dbReference type="FunFam" id="3.30.230.40:FF:000003">
    <property type="entry name" value="Imidazoleglycerol-phosphate dehydratase HisB"/>
    <property type="match status" value="1"/>
</dbReference>
<dbReference type="FunFam" id="3.30.230.40:FF:000001">
    <property type="entry name" value="Imidazoleglycerol-phosphate dehydratase HisB"/>
    <property type="match status" value="1"/>
</dbReference>
<organism evidence="8 9">
    <name type="scientific">Candidatus Termititenax persephonae</name>
    <dbReference type="NCBI Taxonomy" id="2218525"/>
    <lineage>
        <taxon>Bacteria</taxon>
        <taxon>Bacillati</taxon>
        <taxon>Candidatus Margulisiibacteriota</taxon>
        <taxon>Candidatus Termititenacia</taxon>
        <taxon>Candidatus Termititenacales</taxon>
        <taxon>Candidatus Termititenacaceae</taxon>
        <taxon>Candidatus Termititenax</taxon>
    </lineage>
</organism>
<protein>
    <recommendedName>
        <fullName evidence="2 6">Imidazoleglycerol-phosphate dehydratase</fullName>
        <shortName evidence="6">IGPD</shortName>
        <ecNumber evidence="6 7">4.2.1.19</ecNumber>
    </recommendedName>
</protein>
<evidence type="ECO:0000313" key="9">
    <source>
        <dbReference type="Proteomes" id="UP000275925"/>
    </source>
</evidence>
<dbReference type="NCBIfam" id="NF002114">
    <property type="entry name" value="PRK00951.2-4"/>
    <property type="match status" value="1"/>
</dbReference>
<dbReference type="HAMAP" id="MF_00076">
    <property type="entry name" value="HisB"/>
    <property type="match status" value="1"/>
</dbReference>
<dbReference type="Proteomes" id="UP000275925">
    <property type="component" value="Unassembled WGS sequence"/>
</dbReference>
<dbReference type="GO" id="GO:0000105">
    <property type="term" value="P:L-histidine biosynthetic process"/>
    <property type="evidence" value="ECO:0007669"/>
    <property type="project" value="UniProtKB-UniRule"/>
</dbReference>
<dbReference type="NCBIfam" id="NF002107">
    <property type="entry name" value="PRK00951.1-2"/>
    <property type="match status" value="1"/>
</dbReference>
<evidence type="ECO:0000256" key="2">
    <source>
        <dbReference type="ARBA" id="ARBA00016664"/>
    </source>
</evidence>
<dbReference type="InterPro" id="IPR020565">
    <property type="entry name" value="ImidazoleglycerP_deHydtase_CS"/>
</dbReference>
<dbReference type="UniPathway" id="UPA00031">
    <property type="reaction ID" value="UER00011"/>
</dbReference>
<dbReference type="InterPro" id="IPR038494">
    <property type="entry name" value="IGPD_sf"/>
</dbReference>
<dbReference type="SUPFAM" id="SSF54211">
    <property type="entry name" value="Ribosomal protein S5 domain 2-like"/>
    <property type="match status" value="2"/>
</dbReference>
<gene>
    <name evidence="6 8" type="primary">hisB</name>
    <name evidence="8" type="ORF">NO2_0587</name>
</gene>
<name>A0A388TGH5_9BACT</name>
<sequence>MRKAKKNRETKETNISMELNLDGQGNSAISTGIAFFDHMLTLLAKHGNFDLKISAQGDLDVDAHHTVEDVGLVLGEVFKQALGDKSGITRYGFFILPMDEALAECALDIANRPFLSFRAKFAKAKVGEFDAELVEEFWRAFVAQAGISAHIHLLSGSNLHHQAEAIFKGMARALRMAVRIDPAAPGVPSTKGIL</sequence>
<dbReference type="PANTHER" id="PTHR23133:SF2">
    <property type="entry name" value="IMIDAZOLEGLYCEROL-PHOSPHATE DEHYDRATASE"/>
    <property type="match status" value="1"/>
</dbReference>
<keyword evidence="5 6" id="KW-0456">Lyase</keyword>
<dbReference type="EC" id="4.2.1.19" evidence="6 7"/>
<comment type="pathway">
    <text evidence="1 6 7">Amino-acid biosynthesis; L-histidine biosynthesis; L-histidine from 5-phospho-alpha-D-ribose 1-diphosphate: step 6/9.</text>
</comment>
<reference evidence="8 9" key="1">
    <citation type="journal article" date="2019" name="ISME J.">
        <title>Genome analyses of uncultured TG2/ZB3 bacteria in 'Margulisbacteria' specifically attached to ectosymbiotic spirochetes of protists in the termite gut.</title>
        <authorList>
            <person name="Utami Y.D."/>
            <person name="Kuwahara H."/>
            <person name="Igai K."/>
            <person name="Murakami T."/>
            <person name="Sugaya K."/>
            <person name="Morikawa T."/>
            <person name="Nagura Y."/>
            <person name="Yuki M."/>
            <person name="Deevong P."/>
            <person name="Inoue T."/>
            <person name="Kihara K."/>
            <person name="Lo N."/>
            <person name="Yamada A."/>
            <person name="Ohkuma M."/>
            <person name="Hongoh Y."/>
        </authorList>
    </citation>
    <scope>NUCLEOTIDE SEQUENCE [LARGE SCALE GENOMIC DNA]</scope>
    <source>
        <strain evidence="8">NkOx7-02</strain>
    </source>
</reference>
<evidence type="ECO:0000256" key="5">
    <source>
        <dbReference type="ARBA" id="ARBA00023239"/>
    </source>
</evidence>
<dbReference type="AlphaFoldDB" id="A0A388TGH5"/>
<dbReference type="GO" id="GO:0004424">
    <property type="term" value="F:imidazoleglycerol-phosphate dehydratase activity"/>
    <property type="evidence" value="ECO:0007669"/>
    <property type="project" value="UniProtKB-UniRule"/>
</dbReference>
<keyword evidence="6" id="KW-0963">Cytoplasm</keyword>
<keyword evidence="9" id="KW-1185">Reference proteome</keyword>
<evidence type="ECO:0000313" key="8">
    <source>
        <dbReference type="EMBL" id="GBR75966.1"/>
    </source>
</evidence>
<comment type="catalytic activity">
    <reaction evidence="6 7">
        <text>D-erythro-1-(imidazol-4-yl)glycerol 3-phosphate = 3-(imidazol-4-yl)-2-oxopropyl phosphate + H2O</text>
        <dbReference type="Rhea" id="RHEA:11040"/>
        <dbReference type="ChEBI" id="CHEBI:15377"/>
        <dbReference type="ChEBI" id="CHEBI:57766"/>
        <dbReference type="ChEBI" id="CHEBI:58278"/>
        <dbReference type="EC" id="4.2.1.19"/>
    </reaction>
</comment>
<evidence type="ECO:0000256" key="6">
    <source>
        <dbReference type="HAMAP-Rule" id="MF_00076"/>
    </source>
</evidence>
<evidence type="ECO:0000256" key="3">
    <source>
        <dbReference type="ARBA" id="ARBA00022605"/>
    </source>
</evidence>
<evidence type="ECO:0000256" key="7">
    <source>
        <dbReference type="RuleBase" id="RU000599"/>
    </source>
</evidence>
<evidence type="ECO:0000256" key="4">
    <source>
        <dbReference type="ARBA" id="ARBA00023102"/>
    </source>
</evidence>
<dbReference type="PANTHER" id="PTHR23133">
    <property type="entry name" value="IMIDAZOLEGLYCEROL-PHOSPHATE DEHYDRATASE HIS7"/>
    <property type="match status" value="1"/>
</dbReference>
<dbReference type="NCBIfam" id="NF002111">
    <property type="entry name" value="PRK00951.2-1"/>
    <property type="match status" value="1"/>
</dbReference>
<dbReference type="Gene3D" id="3.30.230.40">
    <property type="entry name" value="Imidazole glycerol phosphate dehydratase, domain 1"/>
    <property type="match status" value="2"/>
</dbReference>
<dbReference type="Pfam" id="PF00475">
    <property type="entry name" value="IGPD"/>
    <property type="match status" value="1"/>
</dbReference>
<keyword evidence="4 6" id="KW-0368">Histidine biosynthesis</keyword>